<evidence type="ECO:0000259" key="1">
    <source>
        <dbReference type="Pfam" id="PF06527"/>
    </source>
</evidence>
<dbReference type="EMBL" id="NNRJ01000051">
    <property type="protein sequence ID" value="OYR14915.1"/>
    <property type="molecule type" value="Genomic_DNA"/>
</dbReference>
<evidence type="ECO:0000313" key="2">
    <source>
        <dbReference type="EMBL" id="OYR14915.1"/>
    </source>
</evidence>
<dbReference type="Proteomes" id="UP000215590">
    <property type="component" value="Unassembled WGS sequence"/>
</dbReference>
<proteinExistence type="predicted"/>
<reference evidence="2 3" key="1">
    <citation type="submission" date="2017-07" db="EMBL/GenBank/DDBJ databases">
        <title>Phylogenetic study on the rhizospheric bacterium Ochrobactrum sp. A44.</title>
        <authorList>
            <person name="Krzyzanowska D.M."/>
            <person name="Ossowicki A."/>
            <person name="Rajewska M."/>
            <person name="Maciag T."/>
            <person name="Kaczynski Z."/>
            <person name="Czerwicka M."/>
            <person name="Jafra S."/>
        </authorList>
    </citation>
    <scope>NUCLEOTIDE SEQUENCE [LARGE SCALE GENOMIC DNA]</scope>
    <source>
        <strain evidence="2 3">DSM 7216</strain>
    </source>
</reference>
<keyword evidence="3" id="KW-1185">Reference proteome</keyword>
<dbReference type="Pfam" id="PF06527">
    <property type="entry name" value="TniQ"/>
    <property type="match status" value="1"/>
</dbReference>
<evidence type="ECO:0000313" key="3">
    <source>
        <dbReference type="Proteomes" id="UP000215590"/>
    </source>
</evidence>
<dbReference type="InterPro" id="IPR009492">
    <property type="entry name" value="TniQ"/>
</dbReference>
<dbReference type="RefSeq" id="WP_094508303.1">
    <property type="nucleotide sequence ID" value="NZ_JBHEEK010000003.1"/>
</dbReference>
<dbReference type="OrthoDB" id="7595282at2"/>
<gene>
    <name evidence="2" type="ORF">CEV31_3190</name>
</gene>
<comment type="caution">
    <text evidence="2">The sequence shown here is derived from an EMBL/GenBank/DDBJ whole genome shotgun (WGS) entry which is preliminary data.</text>
</comment>
<organism evidence="2 3">
    <name type="scientific">Brucella thiophenivorans</name>
    <dbReference type="NCBI Taxonomy" id="571255"/>
    <lineage>
        <taxon>Bacteria</taxon>
        <taxon>Pseudomonadati</taxon>
        <taxon>Pseudomonadota</taxon>
        <taxon>Alphaproteobacteria</taxon>
        <taxon>Hyphomicrobiales</taxon>
        <taxon>Brucellaceae</taxon>
        <taxon>Brucella/Ochrobactrum group</taxon>
        <taxon>Brucella</taxon>
    </lineage>
</organism>
<sequence>MTLPVTLSFHDDESPISLVSRLARANSYDTMQSLLDFTPTNREAIMRGDLDALQEISELSGIPVARLASASIVNQKPGSNWKLGYAIFNKEMRPGTTLRYCPHCVLNDMATGVGRPVSRSYARSWWSCRGIEGCREHGCRLIEIALDTLLERDDFATYVASNIGQIRADVKVGEPSSSPLLDQFLLDSIYNPNRAVGLIYSIDAHIVSELSTYLGKFIQINKLTEWQDEATHPREWGFVLLSRGKSELERVLTETIDKTRPMVRNIEKFFGPLIDWLRRNRSKAAYRDVVSLFQAIGERRMPFGPGMTFINPIEERHMYCVNSAHLEFKIHKKRLKFLLLSNGLIDRQHLHDSSIYFDAAKARPIIENALENVTSNIAAEILGVEEGKFRVLVKSGIVALGEEREQERGYLRVQQLDLDEFQARLLQNATSVDQEDEEWMPLMEFAQTNQMALEKILPLIIEGVVSVRVLPVQAGLLARLRVNKSEVRRVRLQRKANSEEDFVTFNEAIKLLGSSEVTLTQLLKKGFVKEKNYNRSARQPRLIIQRSIQEFKEKHISLLDFCQQVDQNRAGMKKRLANLGVIPLFDDNKFVASYYELSELKNRGAFSLTAL</sequence>
<name>A0A256FJ84_9HYPH</name>
<accession>A0A256FJ84</accession>
<protein>
    <submittedName>
        <fullName evidence="2">TniQ family protein</fullName>
    </submittedName>
</protein>
<dbReference type="AlphaFoldDB" id="A0A256FJ84"/>
<feature type="domain" description="TniQ" evidence="1">
    <location>
        <begin position="4"/>
        <end position="141"/>
    </location>
</feature>